<proteinExistence type="predicted"/>
<dbReference type="InterPro" id="IPR007621">
    <property type="entry name" value="TPM_dom"/>
</dbReference>
<evidence type="ECO:0000313" key="3">
    <source>
        <dbReference type="Proteomes" id="UP001163328"/>
    </source>
</evidence>
<reference evidence="2" key="1">
    <citation type="submission" date="2021-08" db="EMBL/GenBank/DDBJ databases">
        <title>Flavobacterium sp. strain CC-SYL302.</title>
        <authorList>
            <person name="Lin S.-Y."/>
            <person name="Lee T.-H."/>
            <person name="Young C.-C."/>
        </authorList>
    </citation>
    <scope>NUCLEOTIDE SEQUENCE</scope>
    <source>
        <strain evidence="2">CC-SYL302</strain>
    </source>
</reference>
<sequence length="146" mass="16263">MSASEQFLSVADERAIVEAIQQAETSTSGEIRVHLEDSSKKPPLERAKEVFLSLQMHNTASRNGVLFYVCVVDHHFVILGDEGINKVVAPDFWHETKDVVISHFKQGQNKEGLIRGILKAGEALKEHFPYCAATDVDELSNEISRS</sequence>
<organism evidence="2 3">
    <name type="scientific">Flavobacterium agricola</name>
    <dbReference type="NCBI Taxonomy" id="2870839"/>
    <lineage>
        <taxon>Bacteria</taxon>
        <taxon>Pseudomonadati</taxon>
        <taxon>Bacteroidota</taxon>
        <taxon>Flavobacteriia</taxon>
        <taxon>Flavobacteriales</taxon>
        <taxon>Flavobacteriaceae</taxon>
        <taxon>Flavobacterium</taxon>
    </lineage>
</organism>
<feature type="domain" description="TPM" evidence="1">
    <location>
        <begin position="4"/>
        <end position="121"/>
    </location>
</feature>
<accession>A0ABY6LW67</accession>
<dbReference type="PANTHER" id="PTHR30373:SF8">
    <property type="entry name" value="BLL7265 PROTEIN"/>
    <property type="match status" value="1"/>
</dbReference>
<protein>
    <submittedName>
        <fullName evidence="2">TPM domain-containing protein</fullName>
    </submittedName>
</protein>
<keyword evidence="3" id="KW-1185">Reference proteome</keyword>
<name>A0ABY6LW67_9FLAO</name>
<dbReference type="Gene3D" id="3.10.310.50">
    <property type="match status" value="1"/>
</dbReference>
<dbReference type="PANTHER" id="PTHR30373">
    <property type="entry name" value="UPF0603 PROTEIN YGCG"/>
    <property type="match status" value="1"/>
</dbReference>
<dbReference type="RefSeq" id="WP_264432447.1">
    <property type="nucleotide sequence ID" value="NZ_CP081495.1"/>
</dbReference>
<gene>
    <name evidence="2" type="ORF">K5I29_08445</name>
</gene>
<dbReference type="EMBL" id="CP081495">
    <property type="protein sequence ID" value="UYW00573.1"/>
    <property type="molecule type" value="Genomic_DNA"/>
</dbReference>
<evidence type="ECO:0000313" key="2">
    <source>
        <dbReference type="EMBL" id="UYW00573.1"/>
    </source>
</evidence>
<evidence type="ECO:0000259" key="1">
    <source>
        <dbReference type="Pfam" id="PF04536"/>
    </source>
</evidence>
<dbReference type="Proteomes" id="UP001163328">
    <property type="component" value="Chromosome"/>
</dbReference>
<dbReference type="Pfam" id="PF04536">
    <property type="entry name" value="TPM_phosphatase"/>
    <property type="match status" value="1"/>
</dbReference>